<gene>
    <name evidence="1" type="ORF">C1H46_045545</name>
</gene>
<dbReference type="EMBL" id="VIEB01006902">
    <property type="protein sequence ID" value="TQD68922.1"/>
    <property type="molecule type" value="Genomic_DNA"/>
</dbReference>
<keyword evidence="2" id="KW-1185">Reference proteome</keyword>
<comment type="caution">
    <text evidence="1">The sequence shown here is derived from an EMBL/GenBank/DDBJ whole genome shotgun (WGS) entry which is preliminary data.</text>
</comment>
<name>A0A540K4W0_MALBA</name>
<reference evidence="1 2" key="1">
    <citation type="journal article" date="2019" name="G3 (Bethesda)">
        <title>Sequencing of a Wild Apple (Malus baccata) Genome Unravels the Differences Between Cultivated and Wild Apple Species Regarding Disease Resistance and Cold Tolerance.</title>
        <authorList>
            <person name="Chen X."/>
        </authorList>
    </citation>
    <scope>NUCLEOTIDE SEQUENCE [LARGE SCALE GENOMIC DNA]</scope>
    <source>
        <strain evidence="2">cv. Shandingzi</strain>
        <tissue evidence="1">Leaves</tissue>
    </source>
</reference>
<proteinExistence type="predicted"/>
<evidence type="ECO:0000313" key="2">
    <source>
        <dbReference type="Proteomes" id="UP000315295"/>
    </source>
</evidence>
<protein>
    <submittedName>
        <fullName evidence="1">Uncharacterized protein</fullName>
    </submittedName>
</protein>
<dbReference type="Proteomes" id="UP000315295">
    <property type="component" value="Unassembled WGS sequence"/>
</dbReference>
<accession>A0A540K4W0</accession>
<organism evidence="1 2">
    <name type="scientific">Malus baccata</name>
    <name type="common">Siberian crab apple</name>
    <name type="synonym">Pyrus baccata</name>
    <dbReference type="NCBI Taxonomy" id="106549"/>
    <lineage>
        <taxon>Eukaryota</taxon>
        <taxon>Viridiplantae</taxon>
        <taxon>Streptophyta</taxon>
        <taxon>Embryophyta</taxon>
        <taxon>Tracheophyta</taxon>
        <taxon>Spermatophyta</taxon>
        <taxon>Magnoliopsida</taxon>
        <taxon>eudicotyledons</taxon>
        <taxon>Gunneridae</taxon>
        <taxon>Pentapetalae</taxon>
        <taxon>rosids</taxon>
        <taxon>fabids</taxon>
        <taxon>Rosales</taxon>
        <taxon>Rosaceae</taxon>
        <taxon>Amygdaloideae</taxon>
        <taxon>Maleae</taxon>
        <taxon>Malus</taxon>
    </lineage>
</organism>
<sequence length="50" mass="5481">MKLSGQVSVRYCKKPTSSRYEVGDAKRDPLEAVRDILAANSVEAGCKPKK</sequence>
<evidence type="ECO:0000313" key="1">
    <source>
        <dbReference type="EMBL" id="TQD68922.1"/>
    </source>
</evidence>
<dbReference type="AlphaFoldDB" id="A0A540K4W0"/>